<organism evidence="1 2">
    <name type="scientific">[Clostridium] hylemonae DSM 15053</name>
    <dbReference type="NCBI Taxonomy" id="553973"/>
    <lineage>
        <taxon>Bacteria</taxon>
        <taxon>Bacillati</taxon>
        <taxon>Bacillota</taxon>
        <taxon>Clostridia</taxon>
        <taxon>Lachnospirales</taxon>
        <taxon>Lachnospiraceae</taxon>
    </lineage>
</organism>
<dbReference type="HOGENOM" id="CLU_3214450_0_0_9"/>
<proteinExistence type="predicted"/>
<dbReference type="Proteomes" id="UP000004893">
    <property type="component" value="Unassembled WGS sequence"/>
</dbReference>
<evidence type="ECO:0000313" key="1">
    <source>
        <dbReference type="EMBL" id="EEG73829.1"/>
    </source>
</evidence>
<accession>C0C115</accession>
<name>C0C115_9FIRM</name>
<dbReference type="AlphaFoldDB" id="C0C115"/>
<sequence length="44" mass="5014">MSRAVNLSEAPAAGGFRILLFLSMTRHRKKTRFFAKILDFSIQS</sequence>
<dbReference type="STRING" id="553973.CLOHYLEM_05834"/>
<dbReference type="EMBL" id="ABYI02000022">
    <property type="protein sequence ID" value="EEG73829.1"/>
    <property type="molecule type" value="Genomic_DNA"/>
</dbReference>
<evidence type="ECO:0000313" key="2">
    <source>
        <dbReference type="Proteomes" id="UP000004893"/>
    </source>
</evidence>
<gene>
    <name evidence="1" type="ORF">CLOHYLEM_05834</name>
</gene>
<keyword evidence="2" id="KW-1185">Reference proteome</keyword>
<comment type="caution">
    <text evidence="1">The sequence shown here is derived from an EMBL/GenBank/DDBJ whole genome shotgun (WGS) entry which is preliminary data.</text>
</comment>
<reference evidence="1" key="2">
    <citation type="submission" date="2013-06" db="EMBL/GenBank/DDBJ databases">
        <title>Draft genome sequence of Clostridium hylemonae (DSM 15053).</title>
        <authorList>
            <person name="Sudarsanam P."/>
            <person name="Ley R."/>
            <person name="Guruge J."/>
            <person name="Turnbaugh P.J."/>
            <person name="Mahowald M."/>
            <person name="Liep D."/>
            <person name="Gordon J."/>
        </authorList>
    </citation>
    <scope>NUCLEOTIDE SEQUENCE</scope>
    <source>
        <strain evidence="1">DSM 15053</strain>
    </source>
</reference>
<protein>
    <submittedName>
        <fullName evidence="1">Uncharacterized protein</fullName>
    </submittedName>
</protein>
<reference evidence="1" key="1">
    <citation type="submission" date="2009-02" db="EMBL/GenBank/DDBJ databases">
        <authorList>
            <person name="Fulton L."/>
            <person name="Clifton S."/>
            <person name="Fulton B."/>
            <person name="Xu J."/>
            <person name="Minx P."/>
            <person name="Pepin K.H."/>
            <person name="Johnson M."/>
            <person name="Bhonagiri V."/>
            <person name="Nash W.E."/>
            <person name="Mardis E.R."/>
            <person name="Wilson R.K."/>
        </authorList>
    </citation>
    <scope>NUCLEOTIDE SEQUENCE [LARGE SCALE GENOMIC DNA]</scope>
    <source>
        <strain evidence="1">DSM 15053</strain>
    </source>
</reference>